<sequence>MAAAIYLSGFTPLMAQANAAGPYLAARQADLSGDFAKVVEYGTRALVENPDRADVLEGLVVSHTALGEVDKALPYAHRLASINPDNQLAGLVLLGDALASEKWAEAIALLESGISVAGVVDQMITAWANLGQGQMSQALEVFDALSQDPNSRSFAQFQKALALAHVGDFEGAASILGGDQGALQLNRGGILAYAQVLSQLDRHADALELLKANASPLVDPEVDDIIARLEAGEVLPFTGITSPNDGVAELFFAVAESRSVDSDPTIALIFSRLAEHLNPKNATATLLSARLLEQLERHDLAVEAYGRVPKDSLLYQEAALGRTDVLRRSEKFDEAIEELSALADAYPETLRFRVALGDTLMQLDRFKEARAAYDQAIAEFSEDLPGQWATYFQRAIALSKLDEWPAAEADFRKALELSPDEPNVLNYLGYTYVERQENLDEALDMIERAVAARPDSGYIVDSLGWVFFRLGRYDEAVEQMERAVELIPVDPILNDHLGDTYWAVGRQREAEFQWSRALSFVTDDTDLEEMNPDRVRRKLEVGLDVVLEEEGAPPLNAAE</sequence>
<dbReference type="SUPFAM" id="SSF48452">
    <property type="entry name" value="TPR-like"/>
    <property type="match status" value="3"/>
</dbReference>
<dbReference type="PANTHER" id="PTHR12558">
    <property type="entry name" value="CELL DIVISION CYCLE 16,23,27"/>
    <property type="match status" value="1"/>
</dbReference>
<protein>
    <submittedName>
        <fullName evidence="3">Tetratricopeptide repeat-containing protein</fullName>
    </submittedName>
</protein>
<evidence type="ECO:0000313" key="4">
    <source>
        <dbReference type="Proteomes" id="UP000199650"/>
    </source>
</evidence>
<accession>A0A1I0QSU0</accession>
<keyword evidence="2" id="KW-0732">Signal</keyword>
<evidence type="ECO:0000256" key="1">
    <source>
        <dbReference type="PROSITE-ProRule" id="PRU00339"/>
    </source>
</evidence>
<dbReference type="PROSITE" id="PS50005">
    <property type="entry name" value="TPR"/>
    <property type="match status" value="2"/>
</dbReference>
<dbReference type="InterPro" id="IPR019734">
    <property type="entry name" value="TPR_rpt"/>
</dbReference>
<gene>
    <name evidence="3" type="ORF">SAMN05444851_2903</name>
</gene>
<proteinExistence type="predicted"/>
<organism evidence="3 4">
    <name type="scientific">Aliiroseovarius sediminilitoris</name>
    <dbReference type="NCBI Taxonomy" id="1173584"/>
    <lineage>
        <taxon>Bacteria</taxon>
        <taxon>Pseudomonadati</taxon>
        <taxon>Pseudomonadota</taxon>
        <taxon>Alphaproteobacteria</taxon>
        <taxon>Rhodobacterales</taxon>
        <taxon>Paracoccaceae</taxon>
        <taxon>Aliiroseovarius</taxon>
    </lineage>
</organism>
<evidence type="ECO:0000313" key="3">
    <source>
        <dbReference type="EMBL" id="SEW30689.1"/>
    </source>
</evidence>
<dbReference type="OrthoDB" id="9766710at2"/>
<dbReference type="EMBL" id="FOJB01000001">
    <property type="protein sequence ID" value="SEW30689.1"/>
    <property type="molecule type" value="Genomic_DNA"/>
</dbReference>
<name>A0A1I0QSU0_9RHOB</name>
<dbReference type="Pfam" id="PF13432">
    <property type="entry name" value="TPR_16"/>
    <property type="match status" value="1"/>
</dbReference>
<feature type="signal peptide" evidence="2">
    <location>
        <begin position="1"/>
        <end position="19"/>
    </location>
</feature>
<dbReference type="STRING" id="1173584.SAMN05444851_2903"/>
<dbReference type="PANTHER" id="PTHR12558:SF13">
    <property type="entry name" value="CELL DIVISION CYCLE PROTEIN 27 HOMOLOG"/>
    <property type="match status" value="1"/>
</dbReference>
<keyword evidence="1" id="KW-0802">TPR repeat</keyword>
<evidence type="ECO:0000256" key="2">
    <source>
        <dbReference type="SAM" id="SignalP"/>
    </source>
</evidence>
<keyword evidence="4" id="KW-1185">Reference proteome</keyword>
<dbReference type="Gene3D" id="1.25.40.10">
    <property type="entry name" value="Tetratricopeptide repeat domain"/>
    <property type="match status" value="3"/>
</dbReference>
<reference evidence="3 4" key="1">
    <citation type="submission" date="2016-10" db="EMBL/GenBank/DDBJ databases">
        <authorList>
            <person name="de Groot N.N."/>
        </authorList>
    </citation>
    <scope>NUCLEOTIDE SEQUENCE [LARGE SCALE GENOMIC DNA]</scope>
    <source>
        <strain evidence="3 4">DSM 29439</strain>
    </source>
</reference>
<dbReference type="SMART" id="SM00028">
    <property type="entry name" value="TPR"/>
    <property type="match status" value="6"/>
</dbReference>
<dbReference type="Proteomes" id="UP000199650">
    <property type="component" value="Unassembled WGS sequence"/>
</dbReference>
<feature type="chain" id="PRO_5011588802" evidence="2">
    <location>
        <begin position="20"/>
        <end position="559"/>
    </location>
</feature>
<dbReference type="Pfam" id="PF13424">
    <property type="entry name" value="TPR_12"/>
    <property type="match status" value="1"/>
</dbReference>
<dbReference type="AlphaFoldDB" id="A0A1I0QSU0"/>
<dbReference type="InterPro" id="IPR011990">
    <property type="entry name" value="TPR-like_helical_dom_sf"/>
</dbReference>
<feature type="repeat" description="TPR" evidence="1">
    <location>
        <begin position="457"/>
        <end position="490"/>
    </location>
</feature>
<feature type="repeat" description="TPR" evidence="1">
    <location>
        <begin position="388"/>
        <end position="421"/>
    </location>
</feature>